<dbReference type="EMBL" id="MN740705">
    <property type="protein sequence ID" value="QHU09172.1"/>
    <property type="molecule type" value="Genomic_DNA"/>
</dbReference>
<dbReference type="Gene3D" id="3.40.50.11350">
    <property type="match status" value="1"/>
</dbReference>
<sequence>MTNSFYNINFSDYFHMPTCDCNIIYDTDKIKDILKNNTLSVYPNNLDFNLIDLFYKQIKFRYTKEVYYYKNIPLDLPNNVNEDIILHCRCGGGNGFNFFKQLGLTEKIKSICIQKMNLLQNNYLCIQVRHTDTKCDYPKLYEDHKTKIHSYDQIYICTDDESVITFFKSKHLNVFCFTTFPTKPFNNLHSSKIPNDIKLQDVLVDIFMATNSKELLSNSKGGFITLLRNCFNNKKLVLDKLL</sequence>
<organism evidence="1">
    <name type="scientific">viral metagenome</name>
    <dbReference type="NCBI Taxonomy" id="1070528"/>
    <lineage>
        <taxon>unclassified sequences</taxon>
        <taxon>metagenomes</taxon>
        <taxon>organismal metagenomes</taxon>
    </lineage>
</organism>
<reference evidence="1" key="1">
    <citation type="journal article" date="2020" name="Nature">
        <title>Giant virus diversity and host interactions through global metagenomics.</title>
        <authorList>
            <person name="Schulz F."/>
            <person name="Roux S."/>
            <person name="Paez-Espino D."/>
            <person name="Jungbluth S."/>
            <person name="Walsh D.A."/>
            <person name="Denef V.J."/>
            <person name="McMahon K.D."/>
            <person name="Konstantinidis K.T."/>
            <person name="Eloe-Fadrosh E.A."/>
            <person name="Kyrpides N.C."/>
            <person name="Woyke T."/>
        </authorList>
    </citation>
    <scope>NUCLEOTIDE SEQUENCE</scope>
    <source>
        <strain evidence="1">GVMAG-S-1074260-58</strain>
    </source>
</reference>
<proteinExistence type="predicted"/>
<name>A0A6C0JTV2_9ZZZZ</name>
<dbReference type="AlphaFoldDB" id="A0A6C0JTV2"/>
<accession>A0A6C0JTV2</accession>
<evidence type="ECO:0000313" key="1">
    <source>
        <dbReference type="EMBL" id="QHU09172.1"/>
    </source>
</evidence>
<protein>
    <submittedName>
        <fullName evidence="1">Uncharacterized protein</fullName>
    </submittedName>
</protein>